<evidence type="ECO:0000256" key="4">
    <source>
        <dbReference type="ARBA" id="ARBA00013263"/>
    </source>
</evidence>
<dbReference type="SMART" id="SM00878">
    <property type="entry name" value="Biotin_carb_C"/>
    <property type="match status" value="1"/>
</dbReference>
<organism evidence="14 15">
    <name type="scientific">Loigolactobacillus coryniformis subsp. coryniformis KCTC 3167 = DSM 20001</name>
    <dbReference type="NCBI Taxonomy" id="913848"/>
    <lineage>
        <taxon>Bacteria</taxon>
        <taxon>Bacillati</taxon>
        <taxon>Bacillota</taxon>
        <taxon>Bacilli</taxon>
        <taxon>Lactobacillales</taxon>
        <taxon>Lactobacillaceae</taxon>
        <taxon>Loigolactobacillus</taxon>
    </lineage>
</organism>
<comment type="cofactor">
    <cofactor evidence="2">
        <name>Mg(2+)</name>
        <dbReference type="ChEBI" id="CHEBI:18420"/>
    </cofactor>
</comment>
<dbReference type="eggNOG" id="COG0439">
    <property type="taxonomic scope" value="Bacteria"/>
</dbReference>
<feature type="domain" description="Biotin carboxylation" evidence="13">
    <location>
        <begin position="1"/>
        <end position="447"/>
    </location>
</feature>
<evidence type="ECO:0000256" key="1">
    <source>
        <dbReference type="ARBA" id="ARBA00001936"/>
    </source>
</evidence>
<dbReference type="SUPFAM" id="SSF52440">
    <property type="entry name" value="PreATP-grasp domain"/>
    <property type="match status" value="1"/>
</dbReference>
<evidence type="ECO:0000313" key="15">
    <source>
        <dbReference type="Proteomes" id="UP000051181"/>
    </source>
</evidence>
<dbReference type="SUPFAM" id="SSF56059">
    <property type="entry name" value="Glutathione synthetase ATP-binding domain-like"/>
    <property type="match status" value="1"/>
</dbReference>
<dbReference type="AlphaFoldDB" id="A0A0R1FAS5"/>
<accession>A0A0R1FAS5</accession>
<evidence type="ECO:0000256" key="10">
    <source>
        <dbReference type="ARBA" id="ARBA00048600"/>
    </source>
</evidence>
<dbReference type="Gene3D" id="3.30.1490.20">
    <property type="entry name" value="ATP-grasp fold, A domain"/>
    <property type="match status" value="1"/>
</dbReference>
<dbReference type="GO" id="GO:0005524">
    <property type="term" value="F:ATP binding"/>
    <property type="evidence" value="ECO:0007669"/>
    <property type="project" value="UniProtKB-UniRule"/>
</dbReference>
<dbReference type="SUPFAM" id="SSF51246">
    <property type="entry name" value="Rudiment single hybrid motif"/>
    <property type="match status" value="1"/>
</dbReference>
<dbReference type="Proteomes" id="UP000051181">
    <property type="component" value="Unassembled WGS sequence"/>
</dbReference>
<dbReference type="RefSeq" id="WP_010011416.1">
    <property type="nucleotide sequence ID" value="NZ_AZCN01000008.1"/>
</dbReference>
<evidence type="ECO:0000256" key="9">
    <source>
        <dbReference type="ARBA" id="ARBA00023267"/>
    </source>
</evidence>
<proteinExistence type="predicted"/>
<evidence type="ECO:0000259" key="12">
    <source>
        <dbReference type="PROSITE" id="PS50975"/>
    </source>
</evidence>
<evidence type="ECO:0000256" key="3">
    <source>
        <dbReference type="ARBA" id="ARBA00003761"/>
    </source>
</evidence>
<evidence type="ECO:0000313" key="14">
    <source>
        <dbReference type="EMBL" id="KRK18783.1"/>
    </source>
</evidence>
<dbReference type="InterPro" id="IPR013815">
    <property type="entry name" value="ATP_grasp_subdomain_1"/>
</dbReference>
<evidence type="ECO:0000259" key="13">
    <source>
        <dbReference type="PROSITE" id="PS50979"/>
    </source>
</evidence>
<dbReference type="InterPro" id="IPR005482">
    <property type="entry name" value="Biotin_COase_C"/>
</dbReference>
<evidence type="ECO:0000256" key="5">
    <source>
        <dbReference type="ARBA" id="ARBA00022598"/>
    </source>
</evidence>
<evidence type="ECO:0000256" key="6">
    <source>
        <dbReference type="ARBA" id="ARBA00022741"/>
    </source>
</evidence>
<keyword evidence="6 11" id="KW-0547">Nucleotide-binding</keyword>
<dbReference type="NCBIfam" id="NF006367">
    <property type="entry name" value="PRK08591.1"/>
    <property type="match status" value="1"/>
</dbReference>
<evidence type="ECO:0000256" key="11">
    <source>
        <dbReference type="PROSITE-ProRule" id="PRU00409"/>
    </source>
</evidence>
<dbReference type="FunFam" id="3.30.1490.20:FF:000003">
    <property type="entry name" value="acetyl-CoA carboxylase isoform X1"/>
    <property type="match status" value="1"/>
</dbReference>
<dbReference type="InterPro" id="IPR005481">
    <property type="entry name" value="BC-like_N"/>
</dbReference>
<reference evidence="14 15" key="1">
    <citation type="journal article" date="2015" name="Genome Announc.">
        <title>Expanding the biotechnology potential of lactobacilli through comparative genomics of 213 strains and associated genera.</title>
        <authorList>
            <person name="Sun Z."/>
            <person name="Harris H.M."/>
            <person name="McCann A."/>
            <person name="Guo C."/>
            <person name="Argimon S."/>
            <person name="Zhang W."/>
            <person name="Yang X."/>
            <person name="Jeffery I.B."/>
            <person name="Cooney J.C."/>
            <person name="Kagawa T.F."/>
            <person name="Liu W."/>
            <person name="Song Y."/>
            <person name="Salvetti E."/>
            <person name="Wrobel A."/>
            <person name="Rasinkangas P."/>
            <person name="Parkhill J."/>
            <person name="Rea M.C."/>
            <person name="O'Sullivan O."/>
            <person name="Ritari J."/>
            <person name="Douillard F.P."/>
            <person name="Paul Ross R."/>
            <person name="Yang R."/>
            <person name="Briner A.E."/>
            <person name="Felis G.E."/>
            <person name="de Vos W.M."/>
            <person name="Barrangou R."/>
            <person name="Klaenhammer T.R."/>
            <person name="Caufield P.W."/>
            <person name="Cui Y."/>
            <person name="Zhang H."/>
            <person name="O'Toole P.W."/>
        </authorList>
    </citation>
    <scope>NUCLEOTIDE SEQUENCE [LARGE SCALE GENOMIC DNA]</scope>
    <source>
        <strain evidence="14 15">DSM 20001</strain>
    </source>
</reference>
<dbReference type="Pfam" id="PF00289">
    <property type="entry name" value="Biotin_carb_N"/>
    <property type="match status" value="1"/>
</dbReference>
<dbReference type="Gene3D" id="3.30.470.20">
    <property type="entry name" value="ATP-grasp fold, B domain"/>
    <property type="match status" value="1"/>
</dbReference>
<protein>
    <recommendedName>
        <fullName evidence="4">biotin carboxylase</fullName>
        <ecNumber evidence="4">6.3.4.14</ecNumber>
    </recommendedName>
</protein>
<keyword evidence="7 11" id="KW-0067">ATP-binding</keyword>
<dbReference type="InterPro" id="IPR005479">
    <property type="entry name" value="CPAse_ATP-bd"/>
</dbReference>
<dbReference type="InterPro" id="IPR011764">
    <property type="entry name" value="Biotin_carboxylation_dom"/>
</dbReference>
<dbReference type="InterPro" id="IPR016185">
    <property type="entry name" value="PreATP-grasp_dom_sf"/>
</dbReference>
<dbReference type="Pfam" id="PF02785">
    <property type="entry name" value="Biotin_carb_C"/>
    <property type="match status" value="1"/>
</dbReference>
<dbReference type="EMBL" id="AZCN01000008">
    <property type="protein sequence ID" value="KRK18783.1"/>
    <property type="molecule type" value="Genomic_DNA"/>
</dbReference>
<feature type="domain" description="ATP-grasp" evidence="12">
    <location>
        <begin position="120"/>
        <end position="317"/>
    </location>
</feature>
<comment type="cofactor">
    <cofactor evidence="1">
        <name>Mn(2+)</name>
        <dbReference type="ChEBI" id="CHEBI:29035"/>
    </cofactor>
</comment>
<comment type="function">
    <text evidence="3">This protein is a component of the acetyl coenzyme A carboxylase complex; first, biotin carboxylase catalyzes the carboxylation of the carrier protein and then the transcarboxylase transfers the carboxyl group to form malonyl-CoA.</text>
</comment>
<keyword evidence="9" id="KW-0092">Biotin</keyword>
<evidence type="ECO:0000256" key="7">
    <source>
        <dbReference type="ARBA" id="ARBA00022840"/>
    </source>
</evidence>
<evidence type="ECO:0000256" key="2">
    <source>
        <dbReference type="ARBA" id="ARBA00001946"/>
    </source>
</evidence>
<gene>
    <name evidence="14" type="ORF">FD22_GL002338</name>
</gene>
<dbReference type="PROSITE" id="PS00867">
    <property type="entry name" value="CPSASE_2"/>
    <property type="match status" value="1"/>
</dbReference>
<dbReference type="Gene3D" id="3.40.50.20">
    <property type="match status" value="1"/>
</dbReference>
<keyword evidence="8" id="KW-0464">Manganese</keyword>
<comment type="caution">
    <text evidence="14">The sequence shown here is derived from an EMBL/GenBank/DDBJ whole genome shotgun (WGS) entry which is preliminary data.</text>
</comment>
<dbReference type="GO" id="GO:0004075">
    <property type="term" value="F:biotin carboxylase activity"/>
    <property type="evidence" value="ECO:0007669"/>
    <property type="project" value="UniProtKB-EC"/>
</dbReference>
<dbReference type="GO" id="GO:0046872">
    <property type="term" value="F:metal ion binding"/>
    <property type="evidence" value="ECO:0007669"/>
    <property type="project" value="InterPro"/>
</dbReference>
<dbReference type="PROSITE" id="PS50979">
    <property type="entry name" value="BC"/>
    <property type="match status" value="1"/>
</dbReference>
<dbReference type="PANTHER" id="PTHR48095:SF2">
    <property type="entry name" value="BIOTIN CARBOXYLASE, CHLOROPLASTIC"/>
    <property type="match status" value="1"/>
</dbReference>
<dbReference type="InterPro" id="IPR051602">
    <property type="entry name" value="ACC_Biotin_Carboxylase"/>
</dbReference>
<comment type="catalytic activity">
    <reaction evidence="10">
        <text>N(6)-biotinyl-L-lysyl-[protein] + hydrogencarbonate + ATP = N(6)-carboxybiotinyl-L-lysyl-[protein] + ADP + phosphate + H(+)</text>
        <dbReference type="Rhea" id="RHEA:13501"/>
        <dbReference type="Rhea" id="RHEA-COMP:10505"/>
        <dbReference type="Rhea" id="RHEA-COMP:10506"/>
        <dbReference type="ChEBI" id="CHEBI:15378"/>
        <dbReference type="ChEBI" id="CHEBI:17544"/>
        <dbReference type="ChEBI" id="CHEBI:30616"/>
        <dbReference type="ChEBI" id="CHEBI:43474"/>
        <dbReference type="ChEBI" id="CHEBI:83144"/>
        <dbReference type="ChEBI" id="CHEBI:83145"/>
        <dbReference type="ChEBI" id="CHEBI:456216"/>
        <dbReference type="EC" id="6.3.4.14"/>
    </reaction>
</comment>
<dbReference type="PROSITE" id="PS50975">
    <property type="entry name" value="ATP_GRASP"/>
    <property type="match status" value="1"/>
</dbReference>
<dbReference type="InterPro" id="IPR011761">
    <property type="entry name" value="ATP-grasp"/>
</dbReference>
<name>A0A0R1FAS5_9LACO</name>
<dbReference type="Pfam" id="PF02786">
    <property type="entry name" value="CPSase_L_D2"/>
    <property type="match status" value="1"/>
</dbReference>
<dbReference type="FunFam" id="3.40.50.20:FF:000010">
    <property type="entry name" value="Propionyl-CoA carboxylase subunit alpha"/>
    <property type="match status" value="1"/>
</dbReference>
<dbReference type="PANTHER" id="PTHR48095">
    <property type="entry name" value="PYRUVATE CARBOXYLASE SUBUNIT A"/>
    <property type="match status" value="1"/>
</dbReference>
<dbReference type="GeneID" id="65915933"/>
<sequence>MFQKVLVANRGEIAVRIIRTLRELGIASVAIYSEADVESLHVQLADEAVCVGDAAAQASYLNRQNILSAAILTGADAIHPGFGFLAENAGFAEMCAACQITFIGPQPATIELMGNKANAREFMRQANIPVIPGSDGFIADVAAAKAVAAKIGYPFLLKAAAGGGGKGIRKVTCAADVAPQFMAAQQEAELSFGDQRMYIEKVMTAAKHIEVQVFRDQQGHVVTFPERDCSAQRHHQKVLEESPCVLLTPSKREQLLALARKATTAMAYLNTGTLEFLMDQQQNFYFMEMNTRIQVEHPVTEMVTGIDLVREQILVASGAALSFRQQDIQIRGHAIECRLNAEDPLQNFLPAAGTIDYLYWPLGGLGIRIDSGVYAGSTVPPFYDSMIAKLITFAPERTQAIVKMSRLLQELVIHGITTNQQFSAALLTDSSYLAGTLTTNEISQRFLPQWLAQQKLGDEQHAAV</sequence>
<evidence type="ECO:0000256" key="8">
    <source>
        <dbReference type="ARBA" id="ARBA00023211"/>
    </source>
</evidence>
<dbReference type="InterPro" id="IPR011054">
    <property type="entry name" value="Rudment_hybrid_motif"/>
</dbReference>
<keyword evidence="5" id="KW-0436">Ligase</keyword>
<dbReference type="EC" id="6.3.4.14" evidence="4"/>
<dbReference type="PATRIC" id="fig|913848.6.peg.2388"/>